<dbReference type="Proteomes" id="UP001162164">
    <property type="component" value="Unassembled WGS sequence"/>
</dbReference>
<reference evidence="1" key="1">
    <citation type="journal article" date="2023" name="Insect Mol. Biol.">
        <title>Genome sequencing provides insights into the evolution of gene families encoding plant cell wall-degrading enzymes in longhorned beetles.</title>
        <authorList>
            <person name="Shin N.R."/>
            <person name="Okamura Y."/>
            <person name="Kirsch R."/>
            <person name="Pauchet Y."/>
        </authorList>
    </citation>
    <scope>NUCLEOTIDE SEQUENCE</scope>
    <source>
        <strain evidence="1">MMC_N1</strain>
    </source>
</reference>
<proteinExistence type="predicted"/>
<sequence length="10" mass="1276">MKRRIMVDNI</sequence>
<keyword evidence="2" id="KW-1185">Reference proteome</keyword>
<protein>
    <submittedName>
        <fullName evidence="1">Uncharacterized protein</fullName>
    </submittedName>
</protein>
<name>A0ABQ9ISE6_9CUCU</name>
<evidence type="ECO:0000313" key="1">
    <source>
        <dbReference type="EMBL" id="KAJ8964094.1"/>
    </source>
</evidence>
<comment type="caution">
    <text evidence="1">The sequence shown here is derived from an EMBL/GenBank/DDBJ whole genome shotgun (WGS) entry which is preliminary data.</text>
</comment>
<accession>A0ABQ9ISE6</accession>
<evidence type="ECO:0000313" key="2">
    <source>
        <dbReference type="Proteomes" id="UP001162164"/>
    </source>
</evidence>
<dbReference type="EMBL" id="JAPWTJ010002900">
    <property type="protein sequence ID" value="KAJ8964094.1"/>
    <property type="molecule type" value="Genomic_DNA"/>
</dbReference>
<gene>
    <name evidence="1" type="ORF">NQ317_000564</name>
</gene>
<organism evidence="1 2">
    <name type="scientific">Molorchus minor</name>
    <dbReference type="NCBI Taxonomy" id="1323400"/>
    <lineage>
        <taxon>Eukaryota</taxon>
        <taxon>Metazoa</taxon>
        <taxon>Ecdysozoa</taxon>
        <taxon>Arthropoda</taxon>
        <taxon>Hexapoda</taxon>
        <taxon>Insecta</taxon>
        <taxon>Pterygota</taxon>
        <taxon>Neoptera</taxon>
        <taxon>Endopterygota</taxon>
        <taxon>Coleoptera</taxon>
        <taxon>Polyphaga</taxon>
        <taxon>Cucujiformia</taxon>
        <taxon>Chrysomeloidea</taxon>
        <taxon>Cerambycidae</taxon>
        <taxon>Lamiinae</taxon>
        <taxon>Monochamini</taxon>
        <taxon>Molorchus</taxon>
    </lineage>
</organism>